<evidence type="ECO:0000313" key="1">
    <source>
        <dbReference type="EMBL" id="KAJ2980143.1"/>
    </source>
</evidence>
<sequence length="448" mass="47040">MLGFLSLASCLTLVCGYAISAADHTASKRGGTLPTEDPFYSAPANLSDYSPGAIIRYRTPPNPLSFYNSNANLHSAWQLLYRTTGVNGEPLATVTTVMIPFNADYGKFLSYQVEIDAPYSGCFPSYTLQQGDAYIDNISAQYGELWYISALEKGWVVASPDHEGPNGAFAAGILQGHATLDGLRAVLGSNSITGVLPTAQVAIWGYSGGAQATAFALELQDSYAPELNIVAAAIGGTPANLTNALLKVDGTVAVGLVPSGAIGLSRAYPKIATALNDSLYPANASRFLQAENQCVVSTALEFAFDSMSSYLEGGLSFFSQPDVAAAINAATLGQYGVPKVPTYMYQGVSDELLPFSDVQDLYDKYCAAGATIQFVGETLGEHVTVALLGAAGAFSFLMDRLEGKYLAPGCTQKTVVSSILDSSNIEILGQFVYNDVTAMLGKTIGPGA</sequence>
<reference evidence="1" key="1">
    <citation type="submission" date="2022-08" db="EMBL/GenBank/DDBJ databases">
        <title>Genome Sequence of Lecanicillium fungicola.</title>
        <authorList>
            <person name="Buettner E."/>
        </authorList>
    </citation>
    <scope>NUCLEOTIDE SEQUENCE</scope>
    <source>
        <strain evidence="1">Babe33</strain>
    </source>
</reference>
<evidence type="ECO:0000313" key="2">
    <source>
        <dbReference type="Proteomes" id="UP001143910"/>
    </source>
</evidence>
<dbReference type="EMBL" id="JANJQO010000222">
    <property type="protein sequence ID" value="KAJ2980143.1"/>
    <property type="molecule type" value="Genomic_DNA"/>
</dbReference>
<name>A0ACC1NM39_9HYPO</name>
<dbReference type="Proteomes" id="UP001143910">
    <property type="component" value="Unassembled WGS sequence"/>
</dbReference>
<gene>
    <name evidence="1" type="ORF">NQ176_g2819</name>
</gene>
<proteinExistence type="predicted"/>
<accession>A0ACC1NM39</accession>
<comment type="caution">
    <text evidence="1">The sequence shown here is derived from an EMBL/GenBank/DDBJ whole genome shotgun (WGS) entry which is preliminary data.</text>
</comment>
<keyword evidence="2" id="KW-1185">Reference proteome</keyword>
<protein>
    <submittedName>
        <fullName evidence="1">Uncharacterized protein</fullName>
    </submittedName>
</protein>
<organism evidence="1 2">
    <name type="scientific">Zarea fungicola</name>
    <dbReference type="NCBI Taxonomy" id="93591"/>
    <lineage>
        <taxon>Eukaryota</taxon>
        <taxon>Fungi</taxon>
        <taxon>Dikarya</taxon>
        <taxon>Ascomycota</taxon>
        <taxon>Pezizomycotina</taxon>
        <taxon>Sordariomycetes</taxon>
        <taxon>Hypocreomycetidae</taxon>
        <taxon>Hypocreales</taxon>
        <taxon>Cordycipitaceae</taxon>
        <taxon>Zarea</taxon>
    </lineage>
</organism>